<accession>A0ABW0KUX9</accession>
<feature type="transmembrane region" description="Helical" evidence="9">
    <location>
        <begin position="324"/>
        <end position="345"/>
    </location>
</feature>
<protein>
    <submittedName>
        <fullName evidence="11">Peptide MFS transporter</fullName>
    </submittedName>
</protein>
<feature type="transmembrane region" description="Helical" evidence="9">
    <location>
        <begin position="457"/>
        <end position="478"/>
    </location>
</feature>
<feature type="transmembrane region" description="Helical" evidence="9">
    <location>
        <begin position="24"/>
        <end position="41"/>
    </location>
</feature>
<dbReference type="EMBL" id="JBHSMQ010000008">
    <property type="protein sequence ID" value="MFC5457030.1"/>
    <property type="molecule type" value="Genomic_DNA"/>
</dbReference>
<dbReference type="PROSITE" id="PS50850">
    <property type="entry name" value="MFS"/>
    <property type="match status" value="1"/>
</dbReference>
<dbReference type="InterPro" id="IPR020846">
    <property type="entry name" value="MFS_dom"/>
</dbReference>
<dbReference type="Proteomes" id="UP001596052">
    <property type="component" value="Unassembled WGS sequence"/>
</dbReference>
<dbReference type="Gene3D" id="1.20.1250.20">
    <property type="entry name" value="MFS general substrate transporter like domains"/>
    <property type="match status" value="1"/>
</dbReference>
<comment type="caution">
    <text evidence="11">The sequence shown here is derived from an EMBL/GenBank/DDBJ whole genome shotgun (WGS) entry which is preliminary data.</text>
</comment>
<evidence type="ECO:0000256" key="2">
    <source>
        <dbReference type="ARBA" id="ARBA00022448"/>
    </source>
</evidence>
<comment type="similarity">
    <text evidence="8">Belongs to the major facilitator superfamily. Proton-dependent oligopeptide transporter (POT/PTR) (TC 2.A.17) family.</text>
</comment>
<evidence type="ECO:0000256" key="6">
    <source>
        <dbReference type="ARBA" id="ARBA00022989"/>
    </source>
</evidence>
<keyword evidence="7 9" id="KW-0472">Membrane</keyword>
<feature type="transmembrane region" description="Helical" evidence="9">
    <location>
        <begin position="53"/>
        <end position="73"/>
    </location>
</feature>
<dbReference type="PANTHER" id="PTHR23517:SF15">
    <property type="entry name" value="PROTON-DEPENDENT OLIGOPEPTIDE FAMILY TRANSPORT PROTEIN"/>
    <property type="match status" value="1"/>
</dbReference>
<reference evidence="12" key="1">
    <citation type="journal article" date="2019" name="Int. J. Syst. Evol. Microbiol.">
        <title>The Global Catalogue of Microorganisms (GCM) 10K type strain sequencing project: providing services to taxonomists for standard genome sequencing and annotation.</title>
        <authorList>
            <consortium name="The Broad Institute Genomics Platform"/>
            <consortium name="The Broad Institute Genome Sequencing Center for Infectious Disease"/>
            <person name="Wu L."/>
            <person name="Ma J."/>
        </authorList>
    </citation>
    <scope>NUCLEOTIDE SEQUENCE [LARGE SCALE GENOMIC DNA]</scope>
    <source>
        <strain evidence="12">CGMCC 4.1469</strain>
    </source>
</reference>
<feature type="transmembrane region" description="Helical" evidence="9">
    <location>
        <begin position="424"/>
        <end position="445"/>
    </location>
</feature>
<dbReference type="InterPro" id="IPR018456">
    <property type="entry name" value="PTR2_symporter_CS"/>
</dbReference>
<comment type="subcellular location">
    <subcellularLocation>
        <location evidence="1">Cell membrane</location>
        <topology evidence="1">Multi-pass membrane protein</topology>
    </subcellularLocation>
    <subcellularLocation>
        <location evidence="8">Membrane</location>
        <topology evidence="8">Multi-pass membrane protein</topology>
    </subcellularLocation>
</comment>
<evidence type="ECO:0000259" key="10">
    <source>
        <dbReference type="PROSITE" id="PS50850"/>
    </source>
</evidence>
<dbReference type="PROSITE" id="PS01023">
    <property type="entry name" value="PTR2_2"/>
    <property type="match status" value="1"/>
</dbReference>
<organism evidence="11 12">
    <name type="scientific">Prosthecobacter fluviatilis</name>
    <dbReference type="NCBI Taxonomy" id="445931"/>
    <lineage>
        <taxon>Bacteria</taxon>
        <taxon>Pseudomonadati</taxon>
        <taxon>Verrucomicrobiota</taxon>
        <taxon>Verrucomicrobiia</taxon>
        <taxon>Verrucomicrobiales</taxon>
        <taxon>Verrucomicrobiaceae</taxon>
        <taxon>Prosthecobacter</taxon>
    </lineage>
</organism>
<feature type="transmembrane region" description="Helical" evidence="9">
    <location>
        <begin position="277"/>
        <end position="293"/>
    </location>
</feature>
<feature type="transmembrane region" description="Helical" evidence="9">
    <location>
        <begin position="146"/>
        <end position="166"/>
    </location>
</feature>
<dbReference type="PANTHER" id="PTHR23517">
    <property type="entry name" value="RESISTANCE PROTEIN MDTM, PUTATIVE-RELATED-RELATED"/>
    <property type="match status" value="1"/>
</dbReference>
<dbReference type="CDD" id="cd17346">
    <property type="entry name" value="MFS_DtpA_like"/>
    <property type="match status" value="1"/>
</dbReference>
<dbReference type="InterPro" id="IPR050171">
    <property type="entry name" value="MFS_Transporters"/>
</dbReference>
<proteinExistence type="inferred from homology"/>
<dbReference type="SUPFAM" id="SSF103473">
    <property type="entry name" value="MFS general substrate transporter"/>
    <property type="match status" value="2"/>
</dbReference>
<evidence type="ECO:0000313" key="12">
    <source>
        <dbReference type="Proteomes" id="UP001596052"/>
    </source>
</evidence>
<evidence type="ECO:0000256" key="7">
    <source>
        <dbReference type="ARBA" id="ARBA00023136"/>
    </source>
</evidence>
<keyword evidence="4 8" id="KW-0812">Transmembrane</keyword>
<feature type="transmembrane region" description="Helical" evidence="9">
    <location>
        <begin position="388"/>
        <end position="412"/>
    </location>
</feature>
<evidence type="ECO:0000256" key="3">
    <source>
        <dbReference type="ARBA" id="ARBA00022475"/>
    </source>
</evidence>
<evidence type="ECO:0000256" key="5">
    <source>
        <dbReference type="ARBA" id="ARBA00022856"/>
    </source>
</evidence>
<dbReference type="InterPro" id="IPR000109">
    <property type="entry name" value="POT_fam"/>
</dbReference>
<sequence>MTPEPTGHPRGIYTLFFTEMWERFSYYGMRALLVLYMVAEVKRGGMGLTDEMAAAIYGLYTALVYMTALPGGWVGDRLLGARSAVWWGGVIIACGHVVLGIHSTQSFFIGLILVAFGSGLLKSNMSALVGQLYPEGGARRDSGFTLFYMGINVGALFGQLMCGWLGEHVGWRWGFSAAAVGMFLGLVQFRFTERHVAHIGSRVVHAGQNVRREWRMLLAGLAGVVILVVLGVAGVLRINAVEFAHHTAWFIAGVALLYFLWAFFLARLDAPEKKRMVVILVLFLASAMFWAGFEQVGSSFSIFAERFTIRKFCGWEVPASWIQALNPLCVIALAPVVALLWSKLASREMSPSLTTKMSWALLMLALGFVVAGWAAHRALSTGPVWPTWLMSVVLLHTLGELFLSPVGLSAVTKLSPPRLTGQMMGIWFLGSSLGDILAGILAGGVTGDATVQMPERFHHVAVTAGVSGVVLLLLARWITKLMPGIK</sequence>
<dbReference type="InterPro" id="IPR036259">
    <property type="entry name" value="MFS_trans_sf"/>
</dbReference>
<evidence type="ECO:0000256" key="8">
    <source>
        <dbReference type="RuleBase" id="RU003755"/>
    </source>
</evidence>
<feature type="domain" description="Major facilitator superfamily (MFS) profile" evidence="10">
    <location>
        <begin position="278"/>
        <end position="486"/>
    </location>
</feature>
<keyword evidence="6 9" id="KW-1133">Transmembrane helix</keyword>
<name>A0ABW0KUX9_9BACT</name>
<feature type="transmembrane region" description="Helical" evidence="9">
    <location>
        <begin position="216"/>
        <end position="236"/>
    </location>
</feature>
<dbReference type="RefSeq" id="WP_377169895.1">
    <property type="nucleotide sequence ID" value="NZ_JBHSMQ010000008.1"/>
</dbReference>
<evidence type="ECO:0000256" key="4">
    <source>
        <dbReference type="ARBA" id="ARBA00022692"/>
    </source>
</evidence>
<feature type="transmembrane region" description="Helical" evidence="9">
    <location>
        <begin position="357"/>
        <end position="376"/>
    </location>
</feature>
<keyword evidence="5" id="KW-0653">Protein transport</keyword>
<gene>
    <name evidence="11" type="ORF">ACFQDI_19340</name>
</gene>
<keyword evidence="2 8" id="KW-0813">Transport</keyword>
<dbReference type="InterPro" id="IPR005279">
    <property type="entry name" value="Dipep/tripep_permease"/>
</dbReference>
<evidence type="ECO:0000313" key="11">
    <source>
        <dbReference type="EMBL" id="MFC5457030.1"/>
    </source>
</evidence>
<evidence type="ECO:0000256" key="1">
    <source>
        <dbReference type="ARBA" id="ARBA00004651"/>
    </source>
</evidence>
<feature type="transmembrane region" description="Helical" evidence="9">
    <location>
        <begin position="85"/>
        <end position="116"/>
    </location>
</feature>
<keyword evidence="12" id="KW-1185">Reference proteome</keyword>
<keyword evidence="3" id="KW-1003">Cell membrane</keyword>
<dbReference type="PROSITE" id="PS01022">
    <property type="entry name" value="PTR2_1"/>
    <property type="match status" value="1"/>
</dbReference>
<feature type="transmembrane region" description="Helical" evidence="9">
    <location>
        <begin position="248"/>
        <end position="265"/>
    </location>
</feature>
<evidence type="ECO:0000256" key="9">
    <source>
        <dbReference type="SAM" id="Phobius"/>
    </source>
</evidence>
<dbReference type="Pfam" id="PF00854">
    <property type="entry name" value="PTR2"/>
    <property type="match status" value="1"/>
</dbReference>
<keyword evidence="5" id="KW-0571">Peptide transport</keyword>
<dbReference type="NCBIfam" id="TIGR00924">
    <property type="entry name" value="yjdL_sub1_fam"/>
    <property type="match status" value="1"/>
</dbReference>